<sequence length="167" mass="18509">MENIQTIKVLSDAAATLIENQGGGPVSARVLLQHWDMFLEFLIQNGIVPKSISDIPEGVLRGFSAHCDVAGAPPFHDARFAAGAVRLILHWGRLNTYSLATLSAPRVRHRVAYNGKSARKVRIWPPADRAPQHPDERSAEQSPTTTQERSSRKRKSRRRTAVDPFAP</sequence>
<dbReference type="Proteomes" id="UP001319874">
    <property type="component" value="Chromosome 1"/>
</dbReference>
<protein>
    <recommendedName>
        <fullName evidence="4">Integrase</fullName>
    </recommendedName>
</protein>
<keyword evidence="3" id="KW-1185">Reference proteome</keyword>
<organism evidence="2 3">
    <name type="scientific">Paraburkholderia terrae</name>
    <dbReference type="NCBI Taxonomy" id="311230"/>
    <lineage>
        <taxon>Bacteria</taxon>
        <taxon>Pseudomonadati</taxon>
        <taxon>Pseudomonadota</taxon>
        <taxon>Betaproteobacteria</taxon>
        <taxon>Burkholderiales</taxon>
        <taxon>Burkholderiaceae</taxon>
        <taxon>Paraburkholderia</taxon>
    </lineage>
</organism>
<evidence type="ECO:0000313" key="2">
    <source>
        <dbReference type="EMBL" id="BCZ78663.1"/>
    </source>
</evidence>
<accession>A0ABM7TUP6</accession>
<reference evidence="2 3" key="1">
    <citation type="journal article" date="2022" name="Front. Microbiol.">
        <title>Identification and characterization of a novel class of self-sufficient cytochrome P450 hydroxylase involved in cyclohexanecarboxylate degradation in Paraburkholderia terrae strain KU-64.</title>
        <authorList>
            <person name="Yamamoto T."/>
            <person name="Hasegawa Y."/>
            <person name="Iwaki H."/>
        </authorList>
    </citation>
    <scope>NUCLEOTIDE SEQUENCE [LARGE SCALE GENOMIC DNA]</scope>
    <source>
        <strain evidence="2 3">KU-64</strain>
    </source>
</reference>
<name>A0ABM7TUP6_9BURK</name>
<proteinExistence type="predicted"/>
<gene>
    <name evidence="2" type="ORF">PTKU64_23380</name>
</gene>
<evidence type="ECO:0000313" key="3">
    <source>
        <dbReference type="Proteomes" id="UP001319874"/>
    </source>
</evidence>
<evidence type="ECO:0000256" key="1">
    <source>
        <dbReference type="SAM" id="MobiDB-lite"/>
    </source>
</evidence>
<feature type="region of interest" description="Disordered" evidence="1">
    <location>
        <begin position="122"/>
        <end position="167"/>
    </location>
</feature>
<dbReference type="EMBL" id="AP024955">
    <property type="protein sequence ID" value="BCZ78663.1"/>
    <property type="molecule type" value="Genomic_DNA"/>
</dbReference>
<evidence type="ECO:0008006" key="4">
    <source>
        <dbReference type="Google" id="ProtNLM"/>
    </source>
</evidence>
<dbReference type="RefSeq" id="WP_229511930.1">
    <property type="nucleotide sequence ID" value="NZ_AP024955.1"/>
</dbReference>
<feature type="compositionally biased region" description="Basic and acidic residues" evidence="1">
    <location>
        <begin position="130"/>
        <end position="139"/>
    </location>
</feature>